<sequence length="75" mass="8649">MVINLKQKRTRVIELFKQCKIDILVATDVAARGVDIQDITMVINYDEPANYDDYIHRIGRTGRIGKKGYAFTFVE</sequence>
<dbReference type="SMART" id="SM00490">
    <property type="entry name" value="HELICc"/>
    <property type="match status" value="1"/>
</dbReference>
<keyword evidence="2" id="KW-0347">Helicase</keyword>
<evidence type="ECO:0000313" key="2">
    <source>
        <dbReference type="EMBL" id="KXK09549.1"/>
    </source>
</evidence>
<dbReference type="EC" id="3.6.4.13" evidence="2"/>
<dbReference type="Pfam" id="PF00271">
    <property type="entry name" value="Helicase_C"/>
    <property type="match status" value="1"/>
</dbReference>
<dbReference type="PROSITE" id="PS51194">
    <property type="entry name" value="HELICASE_CTER"/>
    <property type="match status" value="1"/>
</dbReference>
<organism evidence="2 3">
    <name type="scientific">candidate division WS6 bacterium OLB21</name>
    <dbReference type="NCBI Taxonomy" id="1617427"/>
    <lineage>
        <taxon>Bacteria</taxon>
        <taxon>Candidatus Dojkabacteria</taxon>
    </lineage>
</organism>
<dbReference type="STRING" id="1617427.UZ20_WS6002000457"/>
<gene>
    <name evidence="2" type="primary">deaD</name>
    <name evidence="2" type="ORF">UZ20_WS6002000457</name>
</gene>
<dbReference type="SUPFAM" id="SSF52540">
    <property type="entry name" value="P-loop containing nucleoside triphosphate hydrolases"/>
    <property type="match status" value="1"/>
</dbReference>
<dbReference type="InterPro" id="IPR001650">
    <property type="entry name" value="Helicase_C-like"/>
</dbReference>
<protein>
    <submittedName>
        <fullName evidence="2">ATP-dependent RNA helicase DeaD</fullName>
        <ecNumber evidence="2">3.6.4.13</ecNumber>
    </submittedName>
</protein>
<keyword evidence="2" id="KW-0547">Nucleotide-binding</keyword>
<evidence type="ECO:0000259" key="1">
    <source>
        <dbReference type="PROSITE" id="PS51194"/>
    </source>
</evidence>
<reference evidence="2 3" key="1">
    <citation type="submission" date="2015-02" db="EMBL/GenBank/DDBJ databases">
        <title>Improved understanding of the partial-nitritation anammox process through 23 genomes representing the majority of the microbial community.</title>
        <authorList>
            <person name="Speth D.R."/>
            <person name="In T Zandt M."/>
            <person name="Guerrero Cruz S."/>
            <person name="Jetten M.S."/>
            <person name="Dutilh B.E."/>
        </authorList>
    </citation>
    <scope>NUCLEOTIDE SEQUENCE [LARGE SCALE GENOMIC DNA]</scope>
    <source>
        <strain evidence="2">OLB21</strain>
    </source>
</reference>
<dbReference type="Gene3D" id="3.40.50.300">
    <property type="entry name" value="P-loop containing nucleotide triphosphate hydrolases"/>
    <property type="match status" value="1"/>
</dbReference>
<dbReference type="PANTHER" id="PTHR47958">
    <property type="entry name" value="ATP-DEPENDENT RNA HELICASE DBP3"/>
    <property type="match status" value="1"/>
</dbReference>
<dbReference type="AlphaFoldDB" id="A0A136KJF9"/>
<accession>A0A136KJF9</accession>
<dbReference type="GO" id="GO:0016787">
    <property type="term" value="F:hydrolase activity"/>
    <property type="evidence" value="ECO:0007669"/>
    <property type="project" value="UniProtKB-KW"/>
</dbReference>
<dbReference type="Proteomes" id="UP000070449">
    <property type="component" value="Unassembled WGS sequence"/>
</dbReference>
<evidence type="ECO:0000313" key="3">
    <source>
        <dbReference type="Proteomes" id="UP000070449"/>
    </source>
</evidence>
<dbReference type="EMBL" id="JYPD01000015">
    <property type="protein sequence ID" value="KXK09549.1"/>
    <property type="molecule type" value="Genomic_DNA"/>
</dbReference>
<dbReference type="CDD" id="cd18787">
    <property type="entry name" value="SF2_C_DEAD"/>
    <property type="match status" value="1"/>
</dbReference>
<feature type="domain" description="Helicase C-terminal" evidence="1">
    <location>
        <begin position="1"/>
        <end position="75"/>
    </location>
</feature>
<keyword evidence="2" id="KW-0378">Hydrolase</keyword>
<name>A0A136KJF9_9BACT</name>
<dbReference type="InterPro" id="IPR027417">
    <property type="entry name" value="P-loop_NTPase"/>
</dbReference>
<comment type="caution">
    <text evidence="2">The sequence shown here is derived from an EMBL/GenBank/DDBJ whole genome shotgun (WGS) entry which is preliminary data.</text>
</comment>
<proteinExistence type="predicted"/>
<dbReference type="GO" id="GO:0003724">
    <property type="term" value="F:RNA helicase activity"/>
    <property type="evidence" value="ECO:0007669"/>
    <property type="project" value="UniProtKB-EC"/>
</dbReference>
<keyword evidence="2" id="KW-0067">ATP-binding</keyword>